<feature type="domain" description="Gfo/Idh/MocA-like oxidoreductase N-terminal" evidence="2">
    <location>
        <begin position="42"/>
        <end position="159"/>
    </location>
</feature>
<feature type="region of interest" description="Disordered" evidence="1">
    <location>
        <begin position="1"/>
        <end position="33"/>
    </location>
</feature>
<comment type="caution">
    <text evidence="4">The sequence shown here is derived from an EMBL/GenBank/DDBJ whole genome shotgun (WGS) entry which is preliminary data.</text>
</comment>
<dbReference type="InterPro" id="IPR000683">
    <property type="entry name" value="Gfo/Idh/MocA-like_OxRdtase_N"/>
</dbReference>
<evidence type="ECO:0000259" key="3">
    <source>
        <dbReference type="Pfam" id="PF22725"/>
    </source>
</evidence>
<dbReference type="SUPFAM" id="SSF51735">
    <property type="entry name" value="NAD(P)-binding Rossmann-fold domains"/>
    <property type="match status" value="1"/>
</dbReference>
<evidence type="ECO:0000313" key="4">
    <source>
        <dbReference type="EMBL" id="PQO30353.1"/>
    </source>
</evidence>
<proteinExistence type="predicted"/>
<feature type="domain" description="GFO/IDH/MocA-like oxidoreductase" evidence="3">
    <location>
        <begin position="169"/>
        <end position="287"/>
    </location>
</feature>
<dbReference type="Pfam" id="PF01408">
    <property type="entry name" value="GFO_IDH_MocA"/>
    <property type="match status" value="1"/>
</dbReference>
<gene>
    <name evidence="4" type="ORF">C5Y83_23595</name>
</gene>
<dbReference type="InterPro" id="IPR050463">
    <property type="entry name" value="Gfo/Idh/MocA_oxidrdct_glycsds"/>
</dbReference>
<dbReference type="Proteomes" id="UP000238322">
    <property type="component" value="Unassembled WGS sequence"/>
</dbReference>
<dbReference type="OrthoDB" id="6183734at2"/>
<dbReference type="PANTHER" id="PTHR43818">
    <property type="entry name" value="BCDNA.GH03377"/>
    <property type="match status" value="1"/>
</dbReference>
<dbReference type="InterPro" id="IPR036291">
    <property type="entry name" value="NAD(P)-bd_dom_sf"/>
</dbReference>
<dbReference type="PANTHER" id="PTHR43818:SF7">
    <property type="entry name" value="DEHYDROGENASE"/>
    <property type="match status" value="1"/>
</dbReference>
<dbReference type="Gene3D" id="3.40.50.720">
    <property type="entry name" value="NAD(P)-binding Rossmann-like Domain"/>
    <property type="match status" value="1"/>
</dbReference>
<organism evidence="4 5">
    <name type="scientific">Blastopirellula marina</name>
    <dbReference type="NCBI Taxonomy" id="124"/>
    <lineage>
        <taxon>Bacteria</taxon>
        <taxon>Pseudomonadati</taxon>
        <taxon>Planctomycetota</taxon>
        <taxon>Planctomycetia</taxon>
        <taxon>Pirellulales</taxon>
        <taxon>Pirellulaceae</taxon>
        <taxon>Blastopirellula</taxon>
    </lineage>
</organism>
<dbReference type="InterPro" id="IPR055170">
    <property type="entry name" value="GFO_IDH_MocA-like_dom"/>
</dbReference>
<name>A0A2S8FDV2_9BACT</name>
<dbReference type="Pfam" id="PF22725">
    <property type="entry name" value="GFO_IDH_MocA_C3"/>
    <property type="match status" value="1"/>
</dbReference>
<sequence length="378" mass="41903">MTAKRKVGSSKEASNKPDHSNETIIAPDLPYRPSDPPDYRPRIGLIGCGGITGQHLNAYRNAKYDIAALCDVIRSNAEKRQQEYFPEADIYTDFRDLLARDDIEVVDITTHPEVRPPLIEAALNAGKHVLSQKPFVLDLDVGRQLVALADEKKRLLAVNQNARWAPHFSYAREAYRTGLLGRLHGVHVSKRWDHRWVAGTPFENIKHLLLYDFAIHAFDFVNYLLDGENPQKVFASTTRTSDQTLMPPLSANVTILYPHTQVTLTYDAATPYGQQESTYLAGNEGSIFSTGPHEREQTLTLSTKQGIAQPKLEGCWFPDGFHGTMGELLSAIAENRQPTNSAGQNLTGLATCFAAVHSAETGEVVVPGEVRRMPSPCD</sequence>
<evidence type="ECO:0000256" key="1">
    <source>
        <dbReference type="SAM" id="MobiDB-lite"/>
    </source>
</evidence>
<evidence type="ECO:0000259" key="2">
    <source>
        <dbReference type="Pfam" id="PF01408"/>
    </source>
</evidence>
<dbReference type="RefSeq" id="WP_105332258.1">
    <property type="nucleotide sequence ID" value="NZ_PUHY01000014.1"/>
</dbReference>
<protein>
    <submittedName>
        <fullName evidence="4">Gfo/Idh/MocA family oxidoreductase</fullName>
    </submittedName>
</protein>
<dbReference type="EMBL" id="PUHY01000014">
    <property type="protein sequence ID" value="PQO30353.1"/>
    <property type="molecule type" value="Genomic_DNA"/>
</dbReference>
<dbReference type="Gene3D" id="3.30.360.10">
    <property type="entry name" value="Dihydrodipicolinate Reductase, domain 2"/>
    <property type="match status" value="1"/>
</dbReference>
<evidence type="ECO:0000313" key="5">
    <source>
        <dbReference type="Proteomes" id="UP000238322"/>
    </source>
</evidence>
<reference evidence="4 5" key="1">
    <citation type="submission" date="2018-02" db="EMBL/GenBank/DDBJ databases">
        <title>Comparative genomes isolates from brazilian mangrove.</title>
        <authorList>
            <person name="Araujo J.E."/>
            <person name="Taketani R.G."/>
            <person name="Silva M.C.P."/>
            <person name="Loureco M.V."/>
            <person name="Andreote F.D."/>
        </authorList>
    </citation>
    <scope>NUCLEOTIDE SEQUENCE [LARGE SCALE GENOMIC DNA]</scope>
    <source>
        <strain evidence="4 5">Hex-1 MGV</strain>
    </source>
</reference>
<dbReference type="AlphaFoldDB" id="A0A2S8FDV2"/>
<accession>A0A2S8FDV2</accession>
<dbReference type="SUPFAM" id="SSF55347">
    <property type="entry name" value="Glyceraldehyde-3-phosphate dehydrogenase-like, C-terminal domain"/>
    <property type="match status" value="1"/>
</dbReference>
<dbReference type="GO" id="GO:0000166">
    <property type="term" value="F:nucleotide binding"/>
    <property type="evidence" value="ECO:0007669"/>
    <property type="project" value="InterPro"/>
</dbReference>